<evidence type="ECO:0000313" key="8">
    <source>
        <dbReference type="EMBL" id="KAJ7969816.1"/>
    </source>
</evidence>
<evidence type="ECO:0000256" key="2">
    <source>
        <dbReference type="ARBA" id="ARBA00007635"/>
    </source>
</evidence>
<sequence>MEMPPEKVSEENMKSFFGYIAVVDKHKPFIAMLFTQFVYAGMALFSKAAIAKGMDSYVFVVYRQAFASLALAPFAFFLESEKAAPISYSILCKIFLVSLCGLTLSLNLYYVAINHTSATFAAATTNTIPAITFILAIILRMETIAIKHKHGLAKVLGSVVGLSGAMVFAFAKGPPLNFMKWYSATHKQISGTSNTDCSKVECIKGSLIMLSANTAWSLWLILQVHIVKQYPAKLRLTALQCFFSCIQSAVLAVAVQRNSSAWKLVWDVNLFSVAYCGIIVTGISHWLQVCAIEEKGPVFTAMFTPLALIITAIVSAFLWKETFYLGSVGGTILLVVGLYSVLWGKNRESLKVEAHQDKQETKEETILECIIQN</sequence>
<evidence type="ECO:0000256" key="5">
    <source>
        <dbReference type="ARBA" id="ARBA00023136"/>
    </source>
</evidence>
<feature type="transmembrane region" description="Helical" evidence="6">
    <location>
        <begin position="56"/>
        <end position="78"/>
    </location>
</feature>
<feature type="transmembrane region" description="Helical" evidence="6">
    <location>
        <begin position="324"/>
        <end position="342"/>
    </location>
</feature>
<evidence type="ECO:0000313" key="9">
    <source>
        <dbReference type="Proteomes" id="UP001163823"/>
    </source>
</evidence>
<dbReference type="AlphaFoldDB" id="A0AAD7M4H8"/>
<dbReference type="EMBL" id="JARAOO010000004">
    <property type="protein sequence ID" value="KAJ7969816.1"/>
    <property type="molecule type" value="Genomic_DNA"/>
</dbReference>
<proteinExistence type="inferred from homology"/>
<feature type="transmembrane region" description="Helical" evidence="6">
    <location>
        <begin position="203"/>
        <end position="222"/>
    </location>
</feature>
<evidence type="ECO:0000256" key="1">
    <source>
        <dbReference type="ARBA" id="ARBA00004141"/>
    </source>
</evidence>
<dbReference type="GO" id="GO:0022857">
    <property type="term" value="F:transmembrane transporter activity"/>
    <property type="evidence" value="ECO:0007669"/>
    <property type="project" value="InterPro"/>
</dbReference>
<protein>
    <recommendedName>
        <fullName evidence="6">WAT1-related protein</fullName>
    </recommendedName>
</protein>
<organism evidence="8 9">
    <name type="scientific">Quillaja saponaria</name>
    <name type="common">Soap bark tree</name>
    <dbReference type="NCBI Taxonomy" id="32244"/>
    <lineage>
        <taxon>Eukaryota</taxon>
        <taxon>Viridiplantae</taxon>
        <taxon>Streptophyta</taxon>
        <taxon>Embryophyta</taxon>
        <taxon>Tracheophyta</taxon>
        <taxon>Spermatophyta</taxon>
        <taxon>Magnoliopsida</taxon>
        <taxon>eudicotyledons</taxon>
        <taxon>Gunneridae</taxon>
        <taxon>Pentapetalae</taxon>
        <taxon>rosids</taxon>
        <taxon>fabids</taxon>
        <taxon>Fabales</taxon>
        <taxon>Quillajaceae</taxon>
        <taxon>Quillaja</taxon>
    </lineage>
</organism>
<evidence type="ECO:0000256" key="3">
    <source>
        <dbReference type="ARBA" id="ARBA00022692"/>
    </source>
</evidence>
<dbReference type="Pfam" id="PF00892">
    <property type="entry name" value="EamA"/>
    <property type="match status" value="2"/>
</dbReference>
<name>A0AAD7M4H8_QUISA</name>
<dbReference type="Proteomes" id="UP001163823">
    <property type="component" value="Chromosome 4"/>
</dbReference>
<gene>
    <name evidence="8" type="ORF">O6P43_008098</name>
</gene>
<feature type="transmembrane region" description="Helical" evidence="6">
    <location>
        <begin position="151"/>
        <end position="171"/>
    </location>
</feature>
<feature type="transmembrane region" description="Helical" evidence="6">
    <location>
        <begin position="268"/>
        <end position="287"/>
    </location>
</feature>
<comment type="similarity">
    <text evidence="2 6">Belongs to the drug/metabolite transporter (DMT) superfamily. Plant drug/metabolite exporter (P-DME) (TC 2.A.7.4) family.</text>
</comment>
<feature type="transmembrane region" description="Helical" evidence="6">
    <location>
        <begin position="234"/>
        <end position="256"/>
    </location>
</feature>
<feature type="domain" description="EamA" evidence="7">
    <location>
        <begin position="204"/>
        <end position="342"/>
    </location>
</feature>
<dbReference type="GO" id="GO:0016020">
    <property type="term" value="C:membrane"/>
    <property type="evidence" value="ECO:0007669"/>
    <property type="project" value="UniProtKB-SubCell"/>
</dbReference>
<reference evidence="8" key="1">
    <citation type="journal article" date="2023" name="Science">
        <title>Elucidation of the pathway for biosynthesis of saponin adjuvants from the soapbark tree.</title>
        <authorList>
            <person name="Reed J."/>
            <person name="Orme A."/>
            <person name="El-Demerdash A."/>
            <person name="Owen C."/>
            <person name="Martin L.B.B."/>
            <person name="Misra R.C."/>
            <person name="Kikuchi S."/>
            <person name="Rejzek M."/>
            <person name="Martin A.C."/>
            <person name="Harkess A."/>
            <person name="Leebens-Mack J."/>
            <person name="Louveau T."/>
            <person name="Stephenson M.J."/>
            <person name="Osbourn A."/>
        </authorList>
    </citation>
    <scope>NUCLEOTIDE SEQUENCE</scope>
    <source>
        <strain evidence="8">S10</strain>
    </source>
</reference>
<dbReference type="SUPFAM" id="SSF103481">
    <property type="entry name" value="Multidrug resistance efflux transporter EmrE"/>
    <property type="match status" value="2"/>
</dbReference>
<dbReference type="InterPro" id="IPR030184">
    <property type="entry name" value="WAT1-related"/>
</dbReference>
<dbReference type="InterPro" id="IPR037185">
    <property type="entry name" value="EmrE-like"/>
</dbReference>
<evidence type="ECO:0000256" key="6">
    <source>
        <dbReference type="RuleBase" id="RU363077"/>
    </source>
</evidence>
<accession>A0AAD7M4H8</accession>
<dbReference type="PANTHER" id="PTHR31218">
    <property type="entry name" value="WAT1-RELATED PROTEIN"/>
    <property type="match status" value="1"/>
</dbReference>
<feature type="transmembrane region" description="Helical" evidence="6">
    <location>
        <begin position="90"/>
        <end position="112"/>
    </location>
</feature>
<dbReference type="KEGG" id="qsa:O6P43_008098"/>
<feature type="transmembrane region" description="Helical" evidence="6">
    <location>
        <begin position="118"/>
        <end position="139"/>
    </location>
</feature>
<keyword evidence="9" id="KW-1185">Reference proteome</keyword>
<dbReference type="InterPro" id="IPR000620">
    <property type="entry name" value="EamA_dom"/>
</dbReference>
<evidence type="ECO:0000259" key="7">
    <source>
        <dbReference type="Pfam" id="PF00892"/>
    </source>
</evidence>
<feature type="transmembrane region" description="Helical" evidence="6">
    <location>
        <begin position="299"/>
        <end position="318"/>
    </location>
</feature>
<keyword evidence="5 6" id="KW-0472">Membrane</keyword>
<comment type="caution">
    <text evidence="8">The sequence shown here is derived from an EMBL/GenBank/DDBJ whole genome shotgun (WGS) entry which is preliminary data.</text>
</comment>
<keyword evidence="4 6" id="KW-1133">Transmembrane helix</keyword>
<comment type="subcellular location">
    <subcellularLocation>
        <location evidence="1 6">Membrane</location>
        <topology evidence="1 6">Multi-pass membrane protein</topology>
    </subcellularLocation>
</comment>
<evidence type="ECO:0000256" key="4">
    <source>
        <dbReference type="ARBA" id="ARBA00022989"/>
    </source>
</evidence>
<feature type="domain" description="EamA" evidence="7">
    <location>
        <begin position="30"/>
        <end position="163"/>
    </location>
</feature>
<keyword evidence="3 6" id="KW-0812">Transmembrane</keyword>
<feature type="transmembrane region" description="Helical" evidence="6">
    <location>
        <begin position="29"/>
        <end position="50"/>
    </location>
</feature>